<dbReference type="SMART" id="SM00450">
    <property type="entry name" value="RHOD"/>
    <property type="match status" value="1"/>
</dbReference>
<dbReference type="PANTHER" id="PTHR45431">
    <property type="entry name" value="RHODANESE-LIKE DOMAIN-CONTAINING PROTEIN 15, CHLOROPLASTIC"/>
    <property type="match status" value="1"/>
</dbReference>
<dbReference type="AlphaFoldDB" id="A0A1H4C558"/>
<dbReference type="InterPro" id="IPR052367">
    <property type="entry name" value="Thiosulfate_ST/Rhodanese-like"/>
</dbReference>
<evidence type="ECO:0000259" key="1">
    <source>
        <dbReference type="PROSITE" id="PS50206"/>
    </source>
</evidence>
<dbReference type="EMBL" id="FNRJ01000004">
    <property type="protein sequence ID" value="SEA55521.1"/>
    <property type="molecule type" value="Genomic_DNA"/>
</dbReference>
<keyword evidence="2" id="KW-0808">Transferase</keyword>
<sequence>MKTAHDLVMAAKENITEVSVEHADEAIRAADLLVDVREPDEYQSGHLSGAINIPRGLLEFKFSNDESLNARDLNIVIYCKNSGRAALSAKSLAEMGYLHVTSITGGIEAWQADDKPVVTPTLPEFD</sequence>
<dbReference type="InterPro" id="IPR036873">
    <property type="entry name" value="Rhodanese-like_dom_sf"/>
</dbReference>
<dbReference type="Gene3D" id="3.40.250.10">
    <property type="entry name" value="Rhodanese-like domain"/>
    <property type="match status" value="1"/>
</dbReference>
<dbReference type="PANTHER" id="PTHR45431:SF3">
    <property type="entry name" value="RHODANESE-LIKE DOMAIN-CONTAINING PROTEIN 15, CHLOROPLASTIC"/>
    <property type="match status" value="1"/>
</dbReference>
<dbReference type="RefSeq" id="WP_091825019.1">
    <property type="nucleotide sequence ID" value="NZ_FNRJ01000004.1"/>
</dbReference>
<keyword evidence="3" id="KW-1185">Reference proteome</keyword>
<organism evidence="2 3">
    <name type="scientific">Marinobacterium iners DSM 11526</name>
    <dbReference type="NCBI Taxonomy" id="1122198"/>
    <lineage>
        <taxon>Bacteria</taxon>
        <taxon>Pseudomonadati</taxon>
        <taxon>Pseudomonadota</taxon>
        <taxon>Gammaproteobacteria</taxon>
        <taxon>Oceanospirillales</taxon>
        <taxon>Oceanospirillaceae</taxon>
        <taxon>Marinobacterium</taxon>
    </lineage>
</organism>
<proteinExistence type="predicted"/>
<accession>A0A1H4C558</accession>
<dbReference type="SUPFAM" id="SSF52821">
    <property type="entry name" value="Rhodanese/Cell cycle control phosphatase"/>
    <property type="match status" value="1"/>
</dbReference>
<dbReference type="STRING" id="1122198.SAMN02745729_104187"/>
<protein>
    <submittedName>
        <fullName evidence="2">Rhodanese-related sulfurtransferase</fullName>
    </submittedName>
</protein>
<evidence type="ECO:0000313" key="3">
    <source>
        <dbReference type="Proteomes" id="UP000242469"/>
    </source>
</evidence>
<gene>
    <name evidence="2" type="ORF">SAMN02745729_104187</name>
</gene>
<dbReference type="Pfam" id="PF00581">
    <property type="entry name" value="Rhodanese"/>
    <property type="match status" value="1"/>
</dbReference>
<feature type="domain" description="Rhodanese" evidence="1">
    <location>
        <begin position="27"/>
        <end position="119"/>
    </location>
</feature>
<dbReference type="InterPro" id="IPR001763">
    <property type="entry name" value="Rhodanese-like_dom"/>
</dbReference>
<dbReference type="GO" id="GO:0016740">
    <property type="term" value="F:transferase activity"/>
    <property type="evidence" value="ECO:0007669"/>
    <property type="project" value="UniProtKB-KW"/>
</dbReference>
<dbReference type="CDD" id="cd00158">
    <property type="entry name" value="RHOD"/>
    <property type="match status" value="1"/>
</dbReference>
<evidence type="ECO:0000313" key="2">
    <source>
        <dbReference type="EMBL" id="SEA55521.1"/>
    </source>
</evidence>
<dbReference type="OrthoDB" id="9791096at2"/>
<name>A0A1H4C558_9GAMM</name>
<dbReference type="Proteomes" id="UP000242469">
    <property type="component" value="Unassembled WGS sequence"/>
</dbReference>
<reference evidence="3" key="1">
    <citation type="submission" date="2016-10" db="EMBL/GenBank/DDBJ databases">
        <authorList>
            <person name="Varghese N."/>
            <person name="Submissions S."/>
        </authorList>
    </citation>
    <scope>NUCLEOTIDE SEQUENCE [LARGE SCALE GENOMIC DNA]</scope>
    <source>
        <strain evidence="3">DSM 11526</strain>
    </source>
</reference>
<dbReference type="PROSITE" id="PS50206">
    <property type="entry name" value="RHODANESE_3"/>
    <property type="match status" value="1"/>
</dbReference>